<evidence type="ECO:0000313" key="2">
    <source>
        <dbReference type="EMBL" id="OEV09237.1"/>
    </source>
</evidence>
<comment type="caution">
    <text evidence="2">The sequence shown here is derived from an EMBL/GenBank/DDBJ whole genome shotgun (WGS) entry which is preliminary data.</text>
</comment>
<organism evidence="2 3">
    <name type="scientific">Streptomyces nanshensis</name>
    <dbReference type="NCBI Taxonomy" id="518642"/>
    <lineage>
        <taxon>Bacteria</taxon>
        <taxon>Bacillati</taxon>
        <taxon>Actinomycetota</taxon>
        <taxon>Actinomycetes</taxon>
        <taxon>Kitasatosporales</taxon>
        <taxon>Streptomycetaceae</taxon>
        <taxon>Streptomyces</taxon>
    </lineage>
</organism>
<keyword evidence="3" id="KW-1185">Reference proteome</keyword>
<name>A0A1E7KZ59_9ACTN</name>
<protein>
    <submittedName>
        <fullName evidence="2">Uncharacterized protein</fullName>
    </submittedName>
</protein>
<dbReference type="AlphaFoldDB" id="A0A1E7KZ59"/>
<dbReference type="EMBL" id="LJGW01000377">
    <property type="protein sequence ID" value="OEV09237.1"/>
    <property type="molecule type" value="Genomic_DNA"/>
</dbReference>
<accession>A0A1E7KZ59</accession>
<reference evidence="2 3" key="1">
    <citation type="journal article" date="2016" name="Front. Microbiol.">
        <title>Comparative Genomics Analysis of Streptomyces Species Reveals Their Adaptation to the Marine Environment and Their Diversity at the Genomic Level.</title>
        <authorList>
            <person name="Tian X."/>
            <person name="Zhang Z."/>
            <person name="Yang T."/>
            <person name="Chen M."/>
            <person name="Li J."/>
            <person name="Chen F."/>
            <person name="Yang J."/>
            <person name="Li W."/>
            <person name="Zhang B."/>
            <person name="Zhang Z."/>
            <person name="Wu J."/>
            <person name="Zhang C."/>
            <person name="Long L."/>
            <person name="Xiao J."/>
        </authorList>
    </citation>
    <scope>NUCLEOTIDE SEQUENCE [LARGE SCALE GENOMIC DNA]</scope>
    <source>
        <strain evidence="2 3">SCSIO 10429</strain>
    </source>
</reference>
<dbReference type="RefSeq" id="WP_070018707.1">
    <property type="nucleotide sequence ID" value="NZ_LJGW01000377.1"/>
</dbReference>
<feature type="region of interest" description="Disordered" evidence="1">
    <location>
        <begin position="284"/>
        <end position="322"/>
    </location>
</feature>
<evidence type="ECO:0000313" key="3">
    <source>
        <dbReference type="Proteomes" id="UP000176005"/>
    </source>
</evidence>
<evidence type="ECO:0000256" key="1">
    <source>
        <dbReference type="SAM" id="MobiDB-lite"/>
    </source>
</evidence>
<gene>
    <name evidence="2" type="ORF">AN218_22480</name>
</gene>
<sequence>MHRARERTTQRDVFRRHIGPPHQFADELICWKCEAPVVAVKEHHRQGAVVKAQFRLAPSTEHDAHCPLNPTLVSERIARGSHGLAEVTARGLLRLNLPERLTDTPPYADDQQPHAQDQVRHTVTTTRPWLPPAVGSAAAIAQFLQLHDFDPEIMSRFTVRPHNGRLIPWDAFCFGPGPASYAALYVRCRAGAGLTHPVAVFGTVARISRDRQERPYAMLALNVPHGDSAFHVAVRSPHPSLIEPITAGTNVLAVSAGWSVFDGGHAPTLRMWAEEHWQIAYWRDEEGSAQAPHCPPPPSPAQRAQAQAPDRGAAPSGRSPRT</sequence>
<dbReference type="Proteomes" id="UP000176005">
    <property type="component" value="Unassembled WGS sequence"/>
</dbReference>
<proteinExistence type="predicted"/>
<feature type="compositionally biased region" description="Low complexity" evidence="1">
    <location>
        <begin position="301"/>
        <end position="315"/>
    </location>
</feature>